<dbReference type="OrthoDB" id="3848735at2759"/>
<protein>
    <submittedName>
        <fullName evidence="1">Uncharacterized protein</fullName>
    </submittedName>
</protein>
<reference evidence="1" key="1">
    <citation type="submission" date="2021-07" db="EMBL/GenBank/DDBJ databases">
        <authorList>
            <person name="Durling M."/>
        </authorList>
    </citation>
    <scope>NUCLEOTIDE SEQUENCE</scope>
</reference>
<dbReference type="AlphaFoldDB" id="A0A9N9LRZ3"/>
<gene>
    <name evidence="1" type="ORF">HYALB_00011048</name>
</gene>
<sequence>MASNELRDVQVESGDDKGCRVCHVHSFDGYTLISWTFTLYPYILLNPTFYSSKFFDAPVFPPSRTPLAPRSSNHTLIAVKQEIDGPYVLDFGKHQGSKLEDVPADYLAWLKKQPHNTEALKKAIRDWDKIPRVYRLGFGMHRGCTLDEVPPAYITWLYENAADEYDDLREALAKHKRENSIKQVTAQKSKSSKKQKKPFYFGADATAMKAAGLEVFHKGQRFWVHQVFAYARHFGTTGTDTPTNALNKSKAKKYN</sequence>
<comment type="caution">
    <text evidence="1">The sequence shown here is derived from an EMBL/GenBank/DDBJ whole genome shotgun (WGS) entry which is preliminary data.</text>
</comment>
<proteinExistence type="predicted"/>
<dbReference type="Proteomes" id="UP000701801">
    <property type="component" value="Unassembled WGS sequence"/>
</dbReference>
<name>A0A9N9LRZ3_9HELO</name>
<dbReference type="PANTHER" id="PTHR40613">
    <property type="match status" value="1"/>
</dbReference>
<dbReference type="EMBL" id="CAJVRM010000280">
    <property type="protein sequence ID" value="CAG8978783.1"/>
    <property type="molecule type" value="Genomic_DNA"/>
</dbReference>
<organism evidence="1 2">
    <name type="scientific">Hymenoscyphus albidus</name>
    <dbReference type="NCBI Taxonomy" id="595503"/>
    <lineage>
        <taxon>Eukaryota</taxon>
        <taxon>Fungi</taxon>
        <taxon>Dikarya</taxon>
        <taxon>Ascomycota</taxon>
        <taxon>Pezizomycotina</taxon>
        <taxon>Leotiomycetes</taxon>
        <taxon>Helotiales</taxon>
        <taxon>Helotiaceae</taxon>
        <taxon>Hymenoscyphus</taxon>
    </lineage>
</organism>
<dbReference type="PANTHER" id="PTHR40613:SF1">
    <property type="entry name" value="CYTOPLASMIC PROTEIN"/>
    <property type="match status" value="1"/>
</dbReference>
<keyword evidence="2" id="KW-1185">Reference proteome</keyword>
<evidence type="ECO:0000313" key="1">
    <source>
        <dbReference type="EMBL" id="CAG8978783.1"/>
    </source>
</evidence>
<evidence type="ECO:0000313" key="2">
    <source>
        <dbReference type="Proteomes" id="UP000701801"/>
    </source>
</evidence>
<accession>A0A9N9LRZ3</accession>